<dbReference type="EMBL" id="JAAKZF010000054">
    <property type="protein sequence ID" value="NGO54511.1"/>
    <property type="molecule type" value="Genomic_DNA"/>
</dbReference>
<proteinExistence type="predicted"/>
<reference evidence="1 2" key="1">
    <citation type="submission" date="2020-02" db="EMBL/GenBank/DDBJ databases">
        <title>Genome sequence of strain CCNWXJ40-4.</title>
        <authorList>
            <person name="Gao J."/>
            <person name="Sun J."/>
        </authorList>
    </citation>
    <scope>NUCLEOTIDE SEQUENCE [LARGE SCALE GENOMIC DNA]</scope>
    <source>
        <strain evidence="1 2">CCNWXJ 40-4</strain>
    </source>
</reference>
<dbReference type="AlphaFoldDB" id="A0A6G4WIC5"/>
<comment type="caution">
    <text evidence="1">The sequence shown here is derived from an EMBL/GenBank/DDBJ whole genome shotgun (WGS) entry which is preliminary data.</text>
</comment>
<accession>A0A6G4WIC5</accession>
<evidence type="ECO:0000313" key="2">
    <source>
        <dbReference type="Proteomes" id="UP001642900"/>
    </source>
</evidence>
<dbReference type="RefSeq" id="WP_165032847.1">
    <property type="nucleotide sequence ID" value="NZ_JAAKZF010000054.1"/>
</dbReference>
<protein>
    <submittedName>
        <fullName evidence="1">Uncharacterized protein</fullName>
    </submittedName>
</protein>
<gene>
    <name evidence="1" type="ORF">G6N73_25845</name>
</gene>
<dbReference type="Proteomes" id="UP001642900">
    <property type="component" value="Unassembled WGS sequence"/>
</dbReference>
<name>A0A6G4WIC5_9HYPH</name>
<keyword evidence="2" id="KW-1185">Reference proteome</keyword>
<evidence type="ECO:0000313" key="1">
    <source>
        <dbReference type="EMBL" id="NGO54511.1"/>
    </source>
</evidence>
<organism evidence="1 2">
    <name type="scientific">Allomesorhizobium camelthorni</name>
    <dbReference type="NCBI Taxonomy" id="475069"/>
    <lineage>
        <taxon>Bacteria</taxon>
        <taxon>Pseudomonadati</taxon>
        <taxon>Pseudomonadota</taxon>
        <taxon>Alphaproteobacteria</taxon>
        <taxon>Hyphomicrobiales</taxon>
        <taxon>Phyllobacteriaceae</taxon>
        <taxon>Allomesorhizobium</taxon>
    </lineage>
</organism>
<sequence length="198" mass="22402">MLDRETDQNEAMEAAAPIMPLIHRILDESVSFYFSDAYSNEARADHDNRAMANCIYSHAEKRMIGAADEMAGLHSIKVRGLHVLNYMDSTLTRFKKVGANGQHRNYQTRQQQDYDDQISLPGIPEPAYRLTAGYQMDASGSALERIMIARPIGRNIFWTAQVTMIEGVARWDDITPRRFGGMEGADFDAERARERRGG</sequence>